<keyword evidence="14" id="KW-1185">Reference proteome</keyword>
<keyword evidence="3 8" id="KW-1134">Transmembrane beta strand</keyword>
<keyword evidence="2 8" id="KW-0813">Transport</keyword>
<dbReference type="PROSITE" id="PS52016">
    <property type="entry name" value="TONB_DEPENDENT_REC_3"/>
    <property type="match status" value="1"/>
</dbReference>
<dbReference type="GO" id="GO:0009279">
    <property type="term" value="C:cell outer membrane"/>
    <property type="evidence" value="ECO:0007669"/>
    <property type="project" value="UniProtKB-SubCell"/>
</dbReference>
<dbReference type="InterPro" id="IPR012910">
    <property type="entry name" value="Plug_dom"/>
</dbReference>
<proteinExistence type="inferred from homology"/>
<comment type="subcellular location">
    <subcellularLocation>
        <location evidence="1 8">Cell outer membrane</location>
        <topology evidence="1 8">Multi-pass membrane protein</topology>
    </subcellularLocation>
</comment>
<evidence type="ECO:0000256" key="7">
    <source>
        <dbReference type="ARBA" id="ARBA00023237"/>
    </source>
</evidence>
<keyword evidence="6 8" id="KW-0472">Membrane</keyword>
<keyword evidence="10" id="KW-0732">Signal</keyword>
<dbReference type="PANTHER" id="PTHR47234">
    <property type="match status" value="1"/>
</dbReference>
<dbReference type="Pfam" id="PF00593">
    <property type="entry name" value="TonB_dep_Rec_b-barrel"/>
    <property type="match status" value="1"/>
</dbReference>
<evidence type="ECO:0000256" key="6">
    <source>
        <dbReference type="ARBA" id="ARBA00023136"/>
    </source>
</evidence>
<dbReference type="InterPro" id="IPR037066">
    <property type="entry name" value="Plug_dom_sf"/>
</dbReference>
<evidence type="ECO:0000256" key="9">
    <source>
        <dbReference type="RuleBase" id="RU003357"/>
    </source>
</evidence>
<dbReference type="KEGG" id="lal:AT746_05855"/>
<keyword evidence="4 8" id="KW-0812">Transmembrane</keyword>
<accession>A0A0U3AIL5</accession>
<evidence type="ECO:0000313" key="13">
    <source>
        <dbReference type="EMBL" id="ALS97842.1"/>
    </source>
</evidence>
<dbReference type="PANTHER" id="PTHR47234:SF2">
    <property type="entry name" value="TONB-DEPENDENT RECEPTOR"/>
    <property type="match status" value="1"/>
</dbReference>
<name>A0A0U3AIL5_9ALTE</name>
<dbReference type="STRING" id="1526571.AT746_05855"/>
<evidence type="ECO:0000259" key="11">
    <source>
        <dbReference type="Pfam" id="PF00593"/>
    </source>
</evidence>
<evidence type="ECO:0000256" key="4">
    <source>
        <dbReference type="ARBA" id="ARBA00022692"/>
    </source>
</evidence>
<comment type="similarity">
    <text evidence="8 9">Belongs to the TonB-dependent receptor family.</text>
</comment>
<dbReference type="AlphaFoldDB" id="A0A0U3AIL5"/>
<evidence type="ECO:0000259" key="12">
    <source>
        <dbReference type="Pfam" id="PF07715"/>
    </source>
</evidence>
<gene>
    <name evidence="13" type="ORF">AT746_05855</name>
</gene>
<feature type="signal peptide" evidence="10">
    <location>
        <begin position="1"/>
        <end position="30"/>
    </location>
</feature>
<evidence type="ECO:0000256" key="5">
    <source>
        <dbReference type="ARBA" id="ARBA00023077"/>
    </source>
</evidence>
<dbReference type="InterPro" id="IPR036942">
    <property type="entry name" value="Beta-barrel_TonB_sf"/>
</dbReference>
<dbReference type="OrthoDB" id="176248at2"/>
<feature type="domain" description="TonB-dependent receptor plug" evidence="12">
    <location>
        <begin position="55"/>
        <end position="166"/>
    </location>
</feature>
<dbReference type="InterPro" id="IPR000531">
    <property type="entry name" value="Beta-barrel_TonB"/>
</dbReference>
<evidence type="ECO:0000256" key="8">
    <source>
        <dbReference type="PROSITE-ProRule" id="PRU01360"/>
    </source>
</evidence>
<dbReference type="Proteomes" id="UP000068447">
    <property type="component" value="Chromosome"/>
</dbReference>
<feature type="domain" description="TonB-dependent receptor-like beta-barrel" evidence="11">
    <location>
        <begin position="416"/>
        <end position="921"/>
    </location>
</feature>
<feature type="chain" id="PRO_5006836007" evidence="10">
    <location>
        <begin position="31"/>
        <end position="961"/>
    </location>
</feature>
<sequence length="961" mass="103406">MYTRSRLAGAVRTALTLGAATAAFTPVAMAQQEGAESVEKISITGSRIQRVNMVSASPITEITAADIAITGMTRVEDILNDMPALFAAQTGNVANGSTGTATLNLRNLGSTRTLVLVNGRRLPSGSPGAGGIAPDVNQIPASLIERIEVLTGGASATYGSDAVAGVVNFILKDDFEGFNFDYQHSFYQHKNDNGEIQDLVNSYGFDLPTSHVRDGHSNDFSFMVGANTADGRGNVTMYGTFRDIKALTQSERDFSACALGGTSADFSCGGSSTVPWGRITDFATFDYQVEGDQFVPFQDLYNYGPLNYYQRPDERKTMGAIGKYEINEHAEVYAELSYMDDRSVSQIAPSGAFFVTDRIFCGNPFLSAQQVDLLCTQRGLSTDEYSEGTYIGRRNVEGGPRQDDLRHTSMRGVLGVRGIIDDNWSYDVFANHGSVAMVETYRNELSSTNIARALDVLADEDGNPVCRSVVEGYDTACVPWNVFEAGGVTQEALDYLIKPLFARGDTYTTQVSGYVTGDLTEAGVMVPGTSTGVGVVLGAEYRREALKFEPDTGFTSGDGAGQGGPTLGVEGSFSVTEVFGELDIPLLEAKPFAEELTLELAFRHSDYSTDKTTNTYKYALDWGINEDIRFRASFQRAVRAGNIRDLFRAQGIGLFNMSIDPCGIGGSLSLEQCLRTGLTADQYQTPALESPAGQYNFIGGGNPGLDPEVSDTFSFGFALSPSALPGFNMNVDYFDIEVEEAISNIPPATILNLCGTTGDSRYCDLINRGPNGNLWVGSANVVATDINIGFLATSGVDIEATYDFDIGDMGGIKLAMVGTWLDNLENQPLPGAPIDDCVGQWDRSVCGQPTPEWRHNLRASWNTPWDATLTATWRYLGSADEYQGPGEAVGPDNLGSESYLDLAGTWQATENVSFRLGVNNLLDKEPPLIPNSPTGSGNGNTFPGFYDALGRYVFAGVSLTY</sequence>
<evidence type="ECO:0000256" key="2">
    <source>
        <dbReference type="ARBA" id="ARBA00022448"/>
    </source>
</evidence>
<keyword evidence="13" id="KW-0675">Receptor</keyword>
<dbReference type="Pfam" id="PF07715">
    <property type="entry name" value="Plug"/>
    <property type="match status" value="1"/>
</dbReference>
<dbReference type="Gene3D" id="2.170.130.10">
    <property type="entry name" value="TonB-dependent receptor, plug domain"/>
    <property type="match status" value="1"/>
</dbReference>
<dbReference type="SUPFAM" id="SSF56935">
    <property type="entry name" value="Porins"/>
    <property type="match status" value="1"/>
</dbReference>
<evidence type="ECO:0000256" key="3">
    <source>
        <dbReference type="ARBA" id="ARBA00022452"/>
    </source>
</evidence>
<keyword evidence="7 8" id="KW-0998">Cell outer membrane</keyword>
<keyword evidence="5 9" id="KW-0798">TonB box</keyword>
<reference evidence="13 14" key="1">
    <citation type="submission" date="2015-12" db="EMBL/GenBank/DDBJ databases">
        <title>Complete genome of Lacimicrobium alkaliphilum KCTC 32984.</title>
        <authorList>
            <person name="Kim S.-G."/>
            <person name="Lee Y.-J."/>
        </authorList>
    </citation>
    <scope>NUCLEOTIDE SEQUENCE [LARGE SCALE GENOMIC DNA]</scope>
    <source>
        <strain evidence="13 14">YelD216</strain>
    </source>
</reference>
<organism evidence="13 14">
    <name type="scientific">Lacimicrobium alkaliphilum</name>
    <dbReference type="NCBI Taxonomy" id="1526571"/>
    <lineage>
        <taxon>Bacteria</taxon>
        <taxon>Pseudomonadati</taxon>
        <taxon>Pseudomonadota</taxon>
        <taxon>Gammaproteobacteria</taxon>
        <taxon>Alteromonadales</taxon>
        <taxon>Alteromonadaceae</taxon>
        <taxon>Lacimicrobium</taxon>
    </lineage>
</organism>
<evidence type="ECO:0000256" key="10">
    <source>
        <dbReference type="SAM" id="SignalP"/>
    </source>
</evidence>
<dbReference type="RefSeq" id="WP_062477749.1">
    <property type="nucleotide sequence ID" value="NZ_CP013650.1"/>
</dbReference>
<evidence type="ECO:0000313" key="14">
    <source>
        <dbReference type="Proteomes" id="UP000068447"/>
    </source>
</evidence>
<evidence type="ECO:0000256" key="1">
    <source>
        <dbReference type="ARBA" id="ARBA00004571"/>
    </source>
</evidence>
<dbReference type="InterPro" id="IPR039426">
    <property type="entry name" value="TonB-dep_rcpt-like"/>
</dbReference>
<protein>
    <submittedName>
        <fullName evidence="13">TonB-dependent receptor</fullName>
    </submittedName>
</protein>
<dbReference type="Gene3D" id="2.40.170.20">
    <property type="entry name" value="TonB-dependent receptor, beta-barrel domain"/>
    <property type="match status" value="1"/>
</dbReference>
<dbReference type="EMBL" id="CP013650">
    <property type="protein sequence ID" value="ALS97842.1"/>
    <property type="molecule type" value="Genomic_DNA"/>
</dbReference>